<accession>A0A317U501</accession>
<dbReference type="InterPro" id="IPR024492">
    <property type="entry name" value="DUF2764"/>
</dbReference>
<evidence type="ECO:0000313" key="2">
    <source>
        <dbReference type="EMBL" id="RUR23734.1"/>
    </source>
</evidence>
<protein>
    <submittedName>
        <fullName evidence="1">DUF2764 domain-containing protein</fullName>
    </submittedName>
    <submittedName>
        <fullName evidence="2">DUF2764 family protein</fullName>
    </submittedName>
</protein>
<dbReference type="EMBL" id="QHJG01000006">
    <property type="protein sequence ID" value="PWY56711.1"/>
    <property type="molecule type" value="Genomic_DNA"/>
</dbReference>
<sequence length="233" mass="27868">MSGQYYTVVCSLPRMNRYFQIQETPISRLQLEKRLKLLPTEKFTLAFTLESLAWTSWFAPHQSMSELRDAFQQLIDKEPAFIRDILIWFFDLRSIFAALRMRNEKKEPPENPQEYWITRWNHKLLRNWSEPDFGLKFIYPWLPKVAADIAKKDTVAVEEFLLSYIWKYLSIIETGHYFDFEAIIIYLLRWNIIHYWSQFNKANALTYLNELSNLLLSKQLPNDVILNDKGSVS</sequence>
<reference evidence="2 4" key="2">
    <citation type="submission" date="2018-12" db="EMBL/GenBank/DDBJ databases">
        <title>Legionella sp,whole genome shotgun sequence.</title>
        <authorList>
            <person name="Wu H."/>
        </authorList>
    </citation>
    <scope>NUCLEOTIDE SEQUENCE [LARGE SCALE GENOMIC DNA]</scope>
    <source>
        <strain evidence="2">Km489</strain>
        <strain evidence="4">km489</strain>
    </source>
</reference>
<dbReference type="RefSeq" id="WP_110141803.1">
    <property type="nucleotide sequence ID" value="NZ_QHJG01000006.1"/>
</dbReference>
<dbReference type="EMBL" id="RZGX01000007">
    <property type="protein sequence ID" value="RUR23734.1"/>
    <property type="molecule type" value="Genomic_DNA"/>
</dbReference>
<dbReference type="Proteomes" id="UP000287374">
    <property type="component" value="Unassembled WGS sequence"/>
</dbReference>
<reference evidence="1 3" key="1">
    <citation type="submission" date="2018-05" db="EMBL/GenBank/DDBJ databases">
        <title>Legionella qingyii sp.nov., whole genome shotgun sequence.</title>
        <authorList>
            <person name="Wu H."/>
            <person name="Zhu Q."/>
            <person name="Hu C."/>
        </authorList>
    </citation>
    <scope>NUCLEOTIDE SEQUENCE [LARGE SCALE GENOMIC DNA]</scope>
    <source>
        <strain evidence="1 3">HEB18</strain>
    </source>
</reference>
<keyword evidence="4" id="KW-1185">Reference proteome</keyword>
<gene>
    <name evidence="1" type="ORF">DGG96_04705</name>
    <name evidence="2" type="ORF">ELY20_06910</name>
</gene>
<dbReference type="Pfam" id="PF10962">
    <property type="entry name" value="DUF2764"/>
    <property type="match status" value="1"/>
</dbReference>
<name>A0A317U501_9GAMM</name>
<dbReference type="OrthoDB" id="556081at2"/>
<comment type="caution">
    <text evidence="1">The sequence shown here is derived from an EMBL/GenBank/DDBJ whole genome shotgun (WGS) entry which is preliminary data.</text>
</comment>
<evidence type="ECO:0000313" key="3">
    <source>
        <dbReference type="Proteomes" id="UP000247152"/>
    </source>
</evidence>
<dbReference type="AlphaFoldDB" id="A0A317U501"/>
<proteinExistence type="predicted"/>
<dbReference type="Proteomes" id="UP000247152">
    <property type="component" value="Unassembled WGS sequence"/>
</dbReference>
<evidence type="ECO:0000313" key="4">
    <source>
        <dbReference type="Proteomes" id="UP000287374"/>
    </source>
</evidence>
<evidence type="ECO:0000313" key="1">
    <source>
        <dbReference type="EMBL" id="PWY56711.1"/>
    </source>
</evidence>
<organism evidence="1 3">
    <name type="scientific">Legionella qingyii</name>
    <dbReference type="NCBI Taxonomy" id="2184757"/>
    <lineage>
        <taxon>Bacteria</taxon>
        <taxon>Pseudomonadati</taxon>
        <taxon>Pseudomonadota</taxon>
        <taxon>Gammaproteobacteria</taxon>
        <taxon>Legionellales</taxon>
        <taxon>Legionellaceae</taxon>
        <taxon>Legionella</taxon>
    </lineage>
</organism>